<comment type="subcellular location">
    <subcellularLocation>
        <location evidence="1">Membrane</location>
        <topology evidence="1">Multi-pass membrane protein</topology>
    </subcellularLocation>
</comment>
<feature type="transmembrane region" description="Helical" evidence="6">
    <location>
        <begin position="819"/>
        <end position="839"/>
    </location>
</feature>
<feature type="compositionally biased region" description="Basic residues" evidence="5">
    <location>
        <begin position="910"/>
        <end position="919"/>
    </location>
</feature>
<reference evidence="8 9" key="1">
    <citation type="journal article" date="2020" name="Fungal Divers.">
        <title>Resolving the Mortierellaceae phylogeny through synthesis of multi-gene phylogenetics and phylogenomics.</title>
        <authorList>
            <person name="Vandepol N."/>
            <person name="Liber J."/>
            <person name="Desiro A."/>
            <person name="Na H."/>
            <person name="Kennedy M."/>
            <person name="Barry K."/>
            <person name="Grigoriev I.V."/>
            <person name="Miller A.N."/>
            <person name="O'Donnell K."/>
            <person name="Stajich J.E."/>
            <person name="Bonito G."/>
        </authorList>
    </citation>
    <scope>NUCLEOTIDE SEQUENCE [LARGE SCALE GENOMIC DNA]</scope>
    <source>
        <strain evidence="8 9">AD045</strain>
    </source>
</reference>
<dbReference type="EMBL" id="JAAAIM010000465">
    <property type="protein sequence ID" value="KAG0287719.1"/>
    <property type="molecule type" value="Genomic_DNA"/>
</dbReference>
<protein>
    <recommendedName>
        <fullName evidence="7">MARVEL domain-containing protein</fullName>
    </recommendedName>
</protein>
<organism evidence="8 9">
    <name type="scientific">Linnemannia gamsii</name>
    <dbReference type="NCBI Taxonomy" id="64522"/>
    <lineage>
        <taxon>Eukaryota</taxon>
        <taxon>Fungi</taxon>
        <taxon>Fungi incertae sedis</taxon>
        <taxon>Mucoromycota</taxon>
        <taxon>Mortierellomycotina</taxon>
        <taxon>Mortierellomycetes</taxon>
        <taxon>Mortierellales</taxon>
        <taxon>Mortierellaceae</taxon>
        <taxon>Linnemannia</taxon>
    </lineage>
</organism>
<feature type="region of interest" description="Disordered" evidence="5">
    <location>
        <begin position="626"/>
        <end position="697"/>
    </location>
</feature>
<evidence type="ECO:0000256" key="6">
    <source>
        <dbReference type="SAM" id="Phobius"/>
    </source>
</evidence>
<feature type="transmembrane region" description="Helical" evidence="6">
    <location>
        <begin position="747"/>
        <end position="766"/>
    </location>
</feature>
<gene>
    <name evidence="8" type="ORF">BGZ96_008389</name>
</gene>
<dbReference type="InterPro" id="IPR008253">
    <property type="entry name" value="Marvel"/>
</dbReference>
<comment type="caution">
    <text evidence="8">The sequence shown here is derived from an EMBL/GenBank/DDBJ whole genome shotgun (WGS) entry which is preliminary data.</text>
</comment>
<feature type="compositionally biased region" description="Basic and acidic residues" evidence="5">
    <location>
        <begin position="312"/>
        <end position="324"/>
    </location>
</feature>
<accession>A0ABQ7JZ04</accession>
<feature type="compositionally biased region" description="Basic and acidic residues" evidence="5">
    <location>
        <begin position="461"/>
        <end position="486"/>
    </location>
</feature>
<feature type="transmembrane region" description="Helical" evidence="6">
    <location>
        <begin position="778"/>
        <end position="799"/>
    </location>
</feature>
<evidence type="ECO:0000313" key="8">
    <source>
        <dbReference type="EMBL" id="KAG0287719.1"/>
    </source>
</evidence>
<feature type="domain" description="MARVEL" evidence="7">
    <location>
        <begin position="706"/>
        <end position="835"/>
    </location>
</feature>
<feature type="compositionally biased region" description="Basic and acidic residues" evidence="5">
    <location>
        <begin position="199"/>
        <end position="221"/>
    </location>
</feature>
<keyword evidence="3 6" id="KW-1133">Transmembrane helix</keyword>
<evidence type="ECO:0000256" key="1">
    <source>
        <dbReference type="ARBA" id="ARBA00004141"/>
    </source>
</evidence>
<feature type="region of interest" description="Disordered" evidence="5">
    <location>
        <begin position="194"/>
        <end position="486"/>
    </location>
</feature>
<dbReference type="Proteomes" id="UP001194696">
    <property type="component" value="Unassembled WGS sequence"/>
</dbReference>
<feature type="compositionally biased region" description="Basic and acidic residues" evidence="5">
    <location>
        <begin position="349"/>
        <end position="358"/>
    </location>
</feature>
<feature type="transmembrane region" description="Helical" evidence="6">
    <location>
        <begin position="707"/>
        <end position="727"/>
    </location>
</feature>
<feature type="region of interest" description="Disordered" evidence="5">
    <location>
        <begin position="865"/>
        <end position="919"/>
    </location>
</feature>
<feature type="compositionally biased region" description="Basic and acidic residues" evidence="5">
    <location>
        <begin position="420"/>
        <end position="436"/>
    </location>
</feature>
<evidence type="ECO:0000313" key="9">
    <source>
        <dbReference type="Proteomes" id="UP001194696"/>
    </source>
</evidence>
<feature type="compositionally biased region" description="Acidic residues" evidence="5">
    <location>
        <begin position="638"/>
        <end position="647"/>
    </location>
</feature>
<sequence>MLKKFGPQSSSNKDLDPPPRLSSNNIHPSTSSSAPTSPNRTTNNNNPSQDKDKKKLKKPLRTRPSSDSFAPRPHLPSTVYEPNPFPLDPTQPDGISRFNAFSAKEKHTRKEVREMEVVDIDIEIEETKGFVSGRSRQSIELDQRGMRTEYSRREVDVESEEREYELSKKGGLYSNKSAMSKLGAGLKGALMAKTGLGKGQDKDKERAGAKETTDPSNKPEEVDAVLQHHLKIQQQQEELHIRQQEQHYQQQQRYAQEQDVVSSSRGQRGRPRERQRTRSGPIHHQGRSGHNVVGRGSRTRGDEDDSGSPSSYHKENRDPFTDRKSRLHSLSPPPAPGQEHRGSGAYWPDSREGSHPDDQEQMSPFLPQTSSSHHYQQHHSRSQQQQQQYERSRALSPASDSDNNGDNLRHARDGRRHSRERNNEADRDRMRRDAGQRRQSGLYQVTNAASYDRTSSELAEEEHISAAARNDHHRSPQRSVPDRLSRAKEWVASHSKNTSIAAPAPVMDRETALASLPGAFPSRTPHRRSMDSFDDYAVITPPRGSYFANAGRGGGGYDPRERIVMVDQMRMQELQRSGYRNSMSMLEGDDGRGQYWNRQLEGYEQRDRYRQNRAEYEYVAGGGGQGSPYYGYAPGGPDDLDPYDETESTLAPGSAIGGVAKSKAGLEKQTDASKKVNPDGRSPLPPTTTVEEESQELQAKAPNKRRLILRLISLSSSLLVLVLLIAASPVSKQSSPFSTQTGLAFHYVVSIVSVLVSLAFLFNYFSRRLRRQEKMKRYLLFGLDILMSLLWLIDVFVCISKFPCGVGQFDGWCDMYNSSIFLGIVAFLSFLAAFIWDIWGSFDHSDSKLFGNGPWIKPPPPGFDRKALAKQGAGPAGWGGAQQQGQQGGVPPGAYPGQGAGAPGQGGAPKKPKNSKALW</sequence>
<feature type="compositionally biased region" description="Low complexity" evidence="5">
    <location>
        <begin position="246"/>
        <end position="266"/>
    </location>
</feature>
<evidence type="ECO:0000256" key="4">
    <source>
        <dbReference type="ARBA" id="ARBA00023136"/>
    </source>
</evidence>
<evidence type="ECO:0000256" key="3">
    <source>
        <dbReference type="ARBA" id="ARBA00022989"/>
    </source>
</evidence>
<feature type="compositionally biased region" description="Gly residues" evidence="5">
    <location>
        <begin position="874"/>
        <end position="907"/>
    </location>
</feature>
<feature type="compositionally biased region" description="Low complexity" evidence="5">
    <location>
        <begin position="22"/>
        <end position="48"/>
    </location>
</feature>
<keyword evidence="9" id="KW-1185">Reference proteome</keyword>
<feature type="compositionally biased region" description="Polar residues" evidence="5">
    <location>
        <begin position="441"/>
        <end position="457"/>
    </location>
</feature>
<keyword evidence="4 6" id="KW-0472">Membrane</keyword>
<feature type="compositionally biased region" description="Low complexity" evidence="5">
    <location>
        <begin position="627"/>
        <end position="637"/>
    </location>
</feature>
<proteinExistence type="predicted"/>
<evidence type="ECO:0000259" key="7">
    <source>
        <dbReference type="Pfam" id="PF01284"/>
    </source>
</evidence>
<evidence type="ECO:0000256" key="2">
    <source>
        <dbReference type="ARBA" id="ARBA00022692"/>
    </source>
</evidence>
<dbReference type="Pfam" id="PF01284">
    <property type="entry name" value="MARVEL"/>
    <property type="match status" value="1"/>
</dbReference>
<keyword evidence="2 6" id="KW-0812">Transmembrane</keyword>
<feature type="region of interest" description="Disordered" evidence="5">
    <location>
        <begin position="1"/>
        <end position="96"/>
    </location>
</feature>
<name>A0ABQ7JZ04_9FUNG</name>
<evidence type="ECO:0000256" key="5">
    <source>
        <dbReference type="SAM" id="MobiDB-lite"/>
    </source>
</evidence>
<feature type="compositionally biased region" description="Basic and acidic residues" evidence="5">
    <location>
        <begin position="664"/>
        <end position="678"/>
    </location>
</feature>